<organism evidence="3 4">
    <name type="scientific">Mytilus coruscus</name>
    <name type="common">Sea mussel</name>
    <dbReference type="NCBI Taxonomy" id="42192"/>
    <lineage>
        <taxon>Eukaryota</taxon>
        <taxon>Metazoa</taxon>
        <taxon>Spiralia</taxon>
        <taxon>Lophotrochozoa</taxon>
        <taxon>Mollusca</taxon>
        <taxon>Bivalvia</taxon>
        <taxon>Autobranchia</taxon>
        <taxon>Pteriomorphia</taxon>
        <taxon>Mytilida</taxon>
        <taxon>Mytiloidea</taxon>
        <taxon>Mytilidae</taxon>
        <taxon>Mytilinae</taxon>
        <taxon>Mytilus</taxon>
    </lineage>
</organism>
<dbReference type="Gene3D" id="1.10.150.50">
    <property type="entry name" value="Transcription Factor, Ets-1"/>
    <property type="match status" value="1"/>
</dbReference>
<gene>
    <name evidence="3" type="ORF">MCOR_9059</name>
</gene>
<dbReference type="PROSITE" id="PS50105">
    <property type="entry name" value="SAM_DOMAIN"/>
    <property type="match status" value="1"/>
</dbReference>
<name>A0A6J8AM85_MYTCO</name>
<keyword evidence="4" id="KW-1185">Reference proteome</keyword>
<feature type="region of interest" description="Disordered" evidence="1">
    <location>
        <begin position="941"/>
        <end position="1055"/>
    </location>
</feature>
<reference evidence="3 4" key="1">
    <citation type="submission" date="2020-06" db="EMBL/GenBank/DDBJ databases">
        <authorList>
            <person name="Li R."/>
            <person name="Bekaert M."/>
        </authorList>
    </citation>
    <scope>NUCLEOTIDE SEQUENCE [LARGE SCALE GENOMIC DNA]</scope>
    <source>
        <strain evidence="4">wild</strain>
    </source>
</reference>
<feature type="compositionally biased region" description="Polar residues" evidence="1">
    <location>
        <begin position="1036"/>
        <end position="1053"/>
    </location>
</feature>
<evidence type="ECO:0000259" key="2">
    <source>
        <dbReference type="PROSITE" id="PS50105"/>
    </source>
</evidence>
<dbReference type="AlphaFoldDB" id="A0A6J8AM85"/>
<accession>A0A6J8AM85</accession>
<dbReference type="Proteomes" id="UP000507470">
    <property type="component" value="Unassembled WGS sequence"/>
</dbReference>
<sequence>MKGPAFLYNVSLGNLDNGPHQLVDADSDKEIRPDVQVAKTQTVDRNNEHKLGTHRFSTFSEWRTLVRAISLWKQLVRNLAHHNDKPEHLDAYKQPDALKRAQQFIIREVQMENYRDEIDNIRQGTSLHNNSSLSQLSPILDVDDTLRVGEKSHILFYETEDSCLRSYKIEMSNFFRVLQNNPCSNFLSGQKMENSNDVEFETVPDEYSARSFYEHYKDNLPQMVMVTQGYMGEGIFETFDRGQVFRIQTSTKQKRVIALVVSGEKGMYGLQGRQISIPADYDVKFHVLKLGKFKVGKPASLKDILERKELPLDVQFAGDETVLIGSTARAASFTLTLVNTYEDFYLLGNAICDGKLYDSVTAVPAYLPDLRFSIVKSIKGYSDEQYKNFMSVTDQFVKEHITFDQSFGNTEIALYSNERSQEAESSVVESYAYISPCEYYNIGDLLRHDKPKPATKKGKKGNEKVYDVLRVSKYDNQTYASMDVGQTDTGNQSISGKKNEELIQTNRTPYTDEKGIADKDKTNSQSETVKKDPPPIPPKPPQSTTVKSSNITANTDTVLSPAVDNKTYMSTTQTEEKVDSKADNIISADTGTLPATVETKEPVPPTKEQPEKQEQEEEMIDVEFETAKEDYSARSFYEHYKDNLPQMVMVTQGYMGEGIFETFDRGQVFRIQTYSTQKRVVAVVVSGEKGMYGLQGRKISIPANYDFTFHIMKHGKPKGKSIRLKEILEQKELPIEVQISGHEDQYADQQHLGPLLRTGLFTLKLLNTYDDFFLLGNAICDGNLYGSVTAVPAYLPDLQFSIVKSIKGCTIEQYLHFLSVTDQFVKDNITFDQTFGNTDIALYSPEQAHADESYSYISPCEYYNIGDLLRNNKAEPAVKRQKQTDKVYEVIRASTISINQQENQYEVTIFGKKTGPSSNPQFDSNTIKDAKKQLRNTGHFELSRTDQNQGASKNDGQNVGNTLLSSKTNDTQKQSDVSVKQEKVALEKTSITENTDSFSDLTRRPKQTSSQKDADVPPRIPERRSIVENIGLVRPSPSSKSATTPVQRPQTSEPEVAVDVSSLTIEDVCEWLRKLKLEKYSDVFEENQVDGCILMSIDEEMLKEDFHMSRFEIMKLMKFVRTGYVPRTRATDS</sequence>
<evidence type="ECO:0000313" key="4">
    <source>
        <dbReference type="Proteomes" id="UP000507470"/>
    </source>
</evidence>
<dbReference type="SUPFAM" id="SSF47769">
    <property type="entry name" value="SAM/Pointed domain"/>
    <property type="match status" value="1"/>
</dbReference>
<dbReference type="Pfam" id="PF07647">
    <property type="entry name" value="SAM_2"/>
    <property type="match status" value="1"/>
</dbReference>
<dbReference type="SMART" id="SM00454">
    <property type="entry name" value="SAM"/>
    <property type="match status" value="1"/>
</dbReference>
<dbReference type="EMBL" id="CACVKT020001654">
    <property type="protein sequence ID" value="CAC5370099.1"/>
    <property type="molecule type" value="Genomic_DNA"/>
</dbReference>
<feature type="compositionally biased region" description="Polar residues" evidence="1">
    <location>
        <begin position="945"/>
        <end position="978"/>
    </location>
</feature>
<feature type="region of interest" description="Disordered" evidence="1">
    <location>
        <begin position="480"/>
        <end position="618"/>
    </location>
</feature>
<dbReference type="InterPro" id="IPR013761">
    <property type="entry name" value="SAM/pointed_sf"/>
</dbReference>
<dbReference type="OrthoDB" id="6158441at2759"/>
<evidence type="ECO:0000313" key="3">
    <source>
        <dbReference type="EMBL" id="CAC5370099.1"/>
    </source>
</evidence>
<feature type="domain" description="SAM" evidence="2">
    <location>
        <begin position="1063"/>
        <end position="1104"/>
    </location>
</feature>
<dbReference type="PANTHER" id="PTHR14454:SF11">
    <property type="entry name" value="SERRANO, ISOFORM F"/>
    <property type="match status" value="1"/>
</dbReference>
<feature type="compositionally biased region" description="Polar residues" evidence="1">
    <location>
        <begin position="480"/>
        <end position="509"/>
    </location>
</feature>
<dbReference type="InterPro" id="IPR001660">
    <property type="entry name" value="SAM"/>
</dbReference>
<feature type="compositionally biased region" description="Polar residues" evidence="1">
    <location>
        <begin position="542"/>
        <end position="558"/>
    </location>
</feature>
<protein>
    <recommendedName>
        <fullName evidence="2">SAM domain-containing protein</fullName>
    </recommendedName>
</protein>
<feature type="compositionally biased region" description="Basic and acidic residues" evidence="1">
    <location>
        <begin position="1012"/>
        <end position="1026"/>
    </location>
</feature>
<feature type="compositionally biased region" description="Basic and acidic residues" evidence="1">
    <location>
        <begin position="510"/>
        <end position="533"/>
    </location>
</feature>
<feature type="compositionally biased region" description="Polar residues" evidence="1">
    <location>
        <begin position="989"/>
        <end position="1000"/>
    </location>
</feature>
<evidence type="ECO:0000256" key="1">
    <source>
        <dbReference type="SAM" id="MobiDB-lite"/>
    </source>
</evidence>
<dbReference type="InterPro" id="IPR052281">
    <property type="entry name" value="GAREM"/>
</dbReference>
<dbReference type="PANTHER" id="PTHR14454">
    <property type="entry name" value="GRB2-ASSOCIATED AND REGULATOR OF MAPK PROTEIN FAMILY MEMBER"/>
    <property type="match status" value="1"/>
</dbReference>
<proteinExistence type="predicted"/>